<evidence type="ECO:0000313" key="3">
    <source>
        <dbReference type="Proteomes" id="UP000054928"/>
    </source>
</evidence>
<keyword evidence="1" id="KW-0732">Signal</keyword>
<evidence type="ECO:0008006" key="4">
    <source>
        <dbReference type="Google" id="ProtNLM"/>
    </source>
</evidence>
<feature type="signal peptide" evidence="1">
    <location>
        <begin position="1"/>
        <end position="21"/>
    </location>
</feature>
<protein>
    <recommendedName>
        <fullName evidence="4">RxLR-like protein</fullName>
    </recommendedName>
</protein>
<feature type="chain" id="PRO_5006059116" description="RxLR-like protein" evidence="1">
    <location>
        <begin position="22"/>
        <end position="327"/>
    </location>
</feature>
<dbReference type="EMBL" id="CCYD01002371">
    <property type="protein sequence ID" value="CEG47174.1"/>
    <property type="molecule type" value="Genomic_DNA"/>
</dbReference>
<reference evidence="3" key="1">
    <citation type="submission" date="2014-09" db="EMBL/GenBank/DDBJ databases">
        <authorList>
            <person name="Sharma Rahul"/>
            <person name="Thines Marco"/>
        </authorList>
    </citation>
    <scope>NUCLEOTIDE SEQUENCE [LARGE SCALE GENOMIC DNA]</scope>
</reference>
<dbReference type="RefSeq" id="XP_024583543.1">
    <property type="nucleotide sequence ID" value="XM_024718111.1"/>
</dbReference>
<dbReference type="GeneID" id="36398878"/>
<accession>A0A0P1B1M5</accession>
<evidence type="ECO:0000256" key="1">
    <source>
        <dbReference type="SAM" id="SignalP"/>
    </source>
</evidence>
<evidence type="ECO:0000313" key="2">
    <source>
        <dbReference type="EMBL" id="CEG47174.1"/>
    </source>
</evidence>
<organism evidence="2 3">
    <name type="scientific">Plasmopara halstedii</name>
    <name type="common">Downy mildew of sunflower</name>
    <dbReference type="NCBI Taxonomy" id="4781"/>
    <lineage>
        <taxon>Eukaryota</taxon>
        <taxon>Sar</taxon>
        <taxon>Stramenopiles</taxon>
        <taxon>Oomycota</taxon>
        <taxon>Peronosporomycetes</taxon>
        <taxon>Peronosporales</taxon>
        <taxon>Peronosporaceae</taxon>
        <taxon>Plasmopara</taxon>
    </lineage>
</organism>
<name>A0A0P1B1M5_PLAHL</name>
<keyword evidence="3" id="KW-1185">Reference proteome</keyword>
<proteinExistence type="predicted"/>
<sequence>MVTSTCLQFSSLKCLIGVSLCFTLHSAVSHVNDRGQVGPGPQHLPTHNTSALLNDSFPLHDVAQKSELDIDAGVEDARGLLPDSIISTARNRLDTFLDTFRPELSVLRTPLLSNGIEHGHSSVEHDGNALRSDLSSGVKDVIVYERDDGIASAVNKIGRSEKEVDDKAKKRMFDLLEVEVRSKKQDSELLSIIQRGQSSEDESVTSFYDFALLHMLKHKNSAQVVHEKWVKDGVIIKEIRRFLQKHVLDTVPFFKSNMASLLLSHVGYCWKHKSGELTVEELLEYFEQIKLMEDDVVRMAQFLSLSSLLQTNSNTVVPYSSSKLLTP</sequence>
<dbReference type="Proteomes" id="UP000054928">
    <property type="component" value="Unassembled WGS sequence"/>
</dbReference>
<dbReference type="AlphaFoldDB" id="A0A0P1B1M5"/>